<feature type="transmembrane region" description="Helical" evidence="1">
    <location>
        <begin position="41"/>
        <end position="63"/>
    </location>
</feature>
<dbReference type="InterPro" id="IPR021265">
    <property type="entry name" value="DUF2842"/>
</dbReference>
<evidence type="ECO:0000313" key="3">
    <source>
        <dbReference type="Proteomes" id="UP000265750"/>
    </source>
</evidence>
<reference evidence="3" key="1">
    <citation type="submission" date="2018-09" db="EMBL/GenBank/DDBJ databases">
        <authorList>
            <person name="Tuo L."/>
        </authorList>
    </citation>
    <scope>NUCLEOTIDE SEQUENCE [LARGE SCALE GENOMIC DNA]</scope>
    <source>
        <strain evidence="3">M2BS4Y-1</strain>
    </source>
</reference>
<organism evidence="2 3">
    <name type="scientific">Aureimonas flava</name>
    <dbReference type="NCBI Taxonomy" id="2320271"/>
    <lineage>
        <taxon>Bacteria</taxon>
        <taxon>Pseudomonadati</taxon>
        <taxon>Pseudomonadota</taxon>
        <taxon>Alphaproteobacteria</taxon>
        <taxon>Hyphomicrobiales</taxon>
        <taxon>Aurantimonadaceae</taxon>
        <taxon>Aureimonas</taxon>
    </lineage>
</organism>
<comment type="caution">
    <text evidence="2">The sequence shown here is derived from an EMBL/GenBank/DDBJ whole genome shotgun (WGS) entry which is preliminary data.</text>
</comment>
<dbReference type="Pfam" id="PF11003">
    <property type="entry name" value="DUF2842"/>
    <property type="match status" value="1"/>
</dbReference>
<name>A0A3A1WM60_9HYPH</name>
<dbReference type="RefSeq" id="WP_119539639.1">
    <property type="nucleotide sequence ID" value="NZ_QYRN01000004.1"/>
</dbReference>
<keyword evidence="1" id="KW-0812">Transmembrane</keyword>
<gene>
    <name evidence="2" type="ORF">D3218_08880</name>
</gene>
<keyword evidence="3" id="KW-1185">Reference proteome</keyword>
<evidence type="ECO:0000313" key="2">
    <source>
        <dbReference type="EMBL" id="RIY01456.1"/>
    </source>
</evidence>
<dbReference type="OrthoDB" id="7510023at2"/>
<dbReference type="AlphaFoldDB" id="A0A3A1WM60"/>
<proteinExistence type="predicted"/>
<evidence type="ECO:0000256" key="1">
    <source>
        <dbReference type="SAM" id="Phobius"/>
    </source>
</evidence>
<dbReference type="EMBL" id="QYRN01000004">
    <property type="protein sequence ID" value="RIY01456.1"/>
    <property type="molecule type" value="Genomic_DNA"/>
</dbReference>
<protein>
    <submittedName>
        <fullName evidence="2">DUF2842 domain-containing protein</fullName>
    </submittedName>
</protein>
<accession>A0A3A1WM60</accession>
<sequence length="71" mass="8101">MPVRIKKLIGVVVLLALVVVYAVFATAFASLRLANSPGWVHLVYFLVTGLFWIVPAMFVINWMQREPKRRS</sequence>
<keyword evidence="1" id="KW-0472">Membrane</keyword>
<dbReference type="Proteomes" id="UP000265750">
    <property type="component" value="Unassembled WGS sequence"/>
</dbReference>
<keyword evidence="1" id="KW-1133">Transmembrane helix</keyword>